<evidence type="ECO:0000256" key="7">
    <source>
        <dbReference type="ARBA" id="ARBA00023136"/>
    </source>
</evidence>
<keyword evidence="7 8" id="KW-0472">Membrane</keyword>
<evidence type="ECO:0000256" key="6">
    <source>
        <dbReference type="ARBA" id="ARBA00022989"/>
    </source>
</evidence>
<feature type="transmembrane region" description="Helical" evidence="8">
    <location>
        <begin position="317"/>
        <end position="334"/>
    </location>
</feature>
<dbReference type="GO" id="GO:0022857">
    <property type="term" value="F:transmembrane transporter activity"/>
    <property type="evidence" value="ECO:0007669"/>
    <property type="project" value="InterPro"/>
</dbReference>
<keyword evidence="4" id="KW-1003">Cell membrane</keyword>
<feature type="transmembrane region" description="Helical" evidence="8">
    <location>
        <begin position="443"/>
        <end position="465"/>
    </location>
</feature>
<feature type="transmembrane region" description="Helical" evidence="8">
    <location>
        <begin position="228"/>
        <end position="248"/>
    </location>
</feature>
<evidence type="ECO:0000313" key="9">
    <source>
        <dbReference type="EMBL" id="QIZ77938.1"/>
    </source>
</evidence>
<feature type="transmembrane region" description="Helical" evidence="8">
    <location>
        <begin position="471"/>
        <end position="491"/>
    </location>
</feature>
<feature type="transmembrane region" description="Helical" evidence="8">
    <location>
        <begin position="88"/>
        <end position="108"/>
    </location>
</feature>
<keyword evidence="3" id="KW-0813">Transport</keyword>
<gene>
    <name evidence="9" type="ORF">HER31_14160</name>
</gene>
<sequence>MQNSHPSNFDRTTVAISLIIVAALSAFFLTDTERAIAVAGDIFSLIAYNLGTPILWFGFAMVVIGFYFMLSKYGSIRMGNEKPEYSTFSYITMMALAGVGSGTVYWAFLEWSYYIKTPPFAIEAGSTLAHEWAVTYSLHHWGVTAWALYAISAVPIMYSYYVRKNPSLKISDVVKGMIKNETAGKVIGRIIDITYPIAVVFGLIIVLALGVPIVSASVAQLVGVTDGLSLKLAMLAVVAALLIISSFVGIEKGMQNISSYGTYCLIGLVAYILIFGPTLFILENTSTSLGMWASNFIHMSLYTDAIDQAKFPQNWTAYFWAYWMIYIPMMCVFVTKVSKGRTLREVIACMLGGGTAGTATLFAVVGSFMMKTQLDDKVNISQMVADGSASQSIVAALNTLPFPSVILAVFIVATFLLLVTTLDGSVFTVACQTQRVLDRNKNPATALKIFWCLVIIAIPAVFIIVDAPVGSMQSAILIFAAPLLVLLTFMITKTFGYIREDYGHLSAAEIEAMHKLETAPATSQSSVAEQAKAAATAA</sequence>
<feature type="transmembrane region" description="Helical" evidence="8">
    <location>
        <begin position="12"/>
        <end position="30"/>
    </location>
</feature>
<evidence type="ECO:0000256" key="4">
    <source>
        <dbReference type="ARBA" id="ARBA00022475"/>
    </source>
</evidence>
<evidence type="ECO:0000256" key="8">
    <source>
        <dbReference type="SAM" id="Phobius"/>
    </source>
</evidence>
<feature type="transmembrane region" description="Helical" evidence="8">
    <location>
        <begin position="195"/>
        <end position="222"/>
    </location>
</feature>
<dbReference type="GO" id="GO:0005886">
    <property type="term" value="C:plasma membrane"/>
    <property type="evidence" value="ECO:0007669"/>
    <property type="project" value="UniProtKB-SubCell"/>
</dbReference>
<feature type="transmembrane region" description="Helical" evidence="8">
    <location>
        <begin position="346"/>
        <end position="369"/>
    </location>
</feature>
<feature type="transmembrane region" description="Helical" evidence="8">
    <location>
        <begin position="141"/>
        <end position="161"/>
    </location>
</feature>
<feature type="transmembrane region" description="Helical" evidence="8">
    <location>
        <begin position="260"/>
        <end position="282"/>
    </location>
</feature>
<evidence type="ECO:0000313" key="10">
    <source>
        <dbReference type="Proteomes" id="UP000501602"/>
    </source>
</evidence>
<organism evidence="9 10">
    <name type="scientific">Ferrimonas lipolytica</name>
    <dbReference type="NCBI Taxonomy" id="2724191"/>
    <lineage>
        <taxon>Bacteria</taxon>
        <taxon>Pseudomonadati</taxon>
        <taxon>Pseudomonadota</taxon>
        <taxon>Gammaproteobacteria</taxon>
        <taxon>Alteromonadales</taxon>
        <taxon>Ferrimonadaceae</taxon>
        <taxon>Ferrimonas</taxon>
    </lineage>
</organism>
<keyword evidence="6 8" id="KW-1133">Transmembrane helix</keyword>
<dbReference type="Proteomes" id="UP000501602">
    <property type="component" value="Chromosome"/>
</dbReference>
<dbReference type="PANTHER" id="PTHR30047">
    <property type="entry name" value="HIGH-AFFINITY CHOLINE TRANSPORT PROTEIN-RELATED"/>
    <property type="match status" value="1"/>
</dbReference>
<comment type="subcellular location">
    <subcellularLocation>
        <location evidence="1">Cell membrane</location>
        <topology evidence="1">Multi-pass membrane protein</topology>
    </subcellularLocation>
</comment>
<evidence type="ECO:0000256" key="5">
    <source>
        <dbReference type="ARBA" id="ARBA00022692"/>
    </source>
</evidence>
<dbReference type="RefSeq" id="WP_168661411.1">
    <property type="nucleotide sequence ID" value="NZ_CP051180.1"/>
</dbReference>
<keyword evidence="5 8" id="KW-0812">Transmembrane</keyword>
<accession>A0A6H1UGI8</accession>
<evidence type="ECO:0000256" key="1">
    <source>
        <dbReference type="ARBA" id="ARBA00004651"/>
    </source>
</evidence>
<comment type="similarity">
    <text evidence="2">Belongs to the BCCT transporter (TC 2.A.15) family.</text>
</comment>
<evidence type="ECO:0000256" key="2">
    <source>
        <dbReference type="ARBA" id="ARBA00005658"/>
    </source>
</evidence>
<dbReference type="PANTHER" id="PTHR30047:SF7">
    <property type="entry name" value="HIGH-AFFINITY CHOLINE TRANSPORT PROTEIN"/>
    <property type="match status" value="1"/>
</dbReference>
<protein>
    <recommendedName>
        <fullName evidence="11">Betaine/carnitine transporter, BCCT family</fullName>
    </recommendedName>
</protein>
<proteinExistence type="inferred from homology"/>
<reference evidence="9 10" key="1">
    <citation type="submission" date="2020-04" db="EMBL/GenBank/DDBJ databases">
        <title>Ferrimonas sp. S7 isolated from sea water.</title>
        <authorList>
            <person name="Bae S.S."/>
            <person name="Baek K."/>
        </authorList>
    </citation>
    <scope>NUCLEOTIDE SEQUENCE [LARGE SCALE GENOMIC DNA]</scope>
    <source>
        <strain evidence="9 10">S7</strain>
    </source>
</reference>
<keyword evidence="10" id="KW-1185">Reference proteome</keyword>
<evidence type="ECO:0000256" key="3">
    <source>
        <dbReference type="ARBA" id="ARBA00022448"/>
    </source>
</evidence>
<dbReference type="KEGG" id="fes:HER31_14160"/>
<dbReference type="Pfam" id="PF02028">
    <property type="entry name" value="BCCT"/>
    <property type="match status" value="1"/>
</dbReference>
<dbReference type="InterPro" id="IPR000060">
    <property type="entry name" value="BCCT_transptr"/>
</dbReference>
<dbReference type="EMBL" id="CP051180">
    <property type="protein sequence ID" value="QIZ77938.1"/>
    <property type="molecule type" value="Genomic_DNA"/>
</dbReference>
<feature type="transmembrane region" description="Helical" evidence="8">
    <location>
        <begin position="42"/>
        <end position="68"/>
    </location>
</feature>
<evidence type="ECO:0008006" key="11">
    <source>
        <dbReference type="Google" id="ProtNLM"/>
    </source>
</evidence>
<feature type="transmembrane region" description="Helical" evidence="8">
    <location>
        <begin position="405"/>
        <end position="431"/>
    </location>
</feature>
<dbReference type="AlphaFoldDB" id="A0A6H1UGI8"/>
<name>A0A6H1UGI8_9GAMM</name>